<evidence type="ECO:0000313" key="2">
    <source>
        <dbReference type="EMBL" id="KMT23163.1"/>
    </source>
</evidence>
<gene>
    <name evidence="2" type="ORF">CLCY_6c00440</name>
</gene>
<dbReference type="SUPFAM" id="SSF55729">
    <property type="entry name" value="Acyl-CoA N-acyltransferases (Nat)"/>
    <property type="match status" value="1"/>
</dbReference>
<name>A0A0J8DG66_CLOCY</name>
<dbReference type="PROSITE" id="PS51186">
    <property type="entry name" value="GNAT"/>
    <property type="match status" value="1"/>
</dbReference>
<dbReference type="InterPro" id="IPR000182">
    <property type="entry name" value="GNAT_dom"/>
</dbReference>
<organism evidence="2 3">
    <name type="scientific">Clostridium cylindrosporum DSM 605</name>
    <dbReference type="NCBI Taxonomy" id="1121307"/>
    <lineage>
        <taxon>Bacteria</taxon>
        <taxon>Bacillati</taxon>
        <taxon>Bacillota</taxon>
        <taxon>Clostridia</taxon>
        <taxon>Eubacteriales</taxon>
        <taxon>Clostridiaceae</taxon>
        <taxon>Clostridium</taxon>
    </lineage>
</organism>
<dbReference type="Gene3D" id="3.40.630.30">
    <property type="match status" value="1"/>
</dbReference>
<proteinExistence type="predicted"/>
<accession>A0A0J8DG66</accession>
<dbReference type="EMBL" id="LFVU01000002">
    <property type="protein sequence ID" value="KMT23163.1"/>
    <property type="molecule type" value="Genomic_DNA"/>
</dbReference>
<dbReference type="CDD" id="cd04301">
    <property type="entry name" value="NAT_SF"/>
    <property type="match status" value="1"/>
</dbReference>
<dbReference type="RefSeq" id="WP_048569248.1">
    <property type="nucleotide sequence ID" value="NZ_LFVU01000002.1"/>
</dbReference>
<dbReference type="Proteomes" id="UP000036756">
    <property type="component" value="Unassembled WGS sequence"/>
</dbReference>
<reference evidence="2 3" key="1">
    <citation type="submission" date="2015-06" db="EMBL/GenBank/DDBJ databases">
        <title>Draft genome sequence of the purine-degrading Clostridium cylindrosporum HC-1 (DSM 605).</title>
        <authorList>
            <person name="Poehlein A."/>
            <person name="Schiel-Bengelsdorf B."/>
            <person name="Bengelsdorf F."/>
            <person name="Daniel R."/>
            <person name="Duerre P."/>
        </authorList>
    </citation>
    <scope>NUCLEOTIDE SEQUENCE [LARGE SCALE GENOMIC DNA]</scope>
    <source>
        <strain evidence="2 3">DSM 605</strain>
    </source>
</reference>
<dbReference type="GO" id="GO:0016747">
    <property type="term" value="F:acyltransferase activity, transferring groups other than amino-acyl groups"/>
    <property type="evidence" value="ECO:0007669"/>
    <property type="project" value="InterPro"/>
</dbReference>
<dbReference type="InterPro" id="IPR016181">
    <property type="entry name" value="Acyl_CoA_acyltransferase"/>
</dbReference>
<feature type="domain" description="N-acetyltransferase" evidence="1">
    <location>
        <begin position="6"/>
        <end position="147"/>
    </location>
</feature>
<evidence type="ECO:0000313" key="3">
    <source>
        <dbReference type="Proteomes" id="UP000036756"/>
    </source>
</evidence>
<evidence type="ECO:0000259" key="1">
    <source>
        <dbReference type="PROSITE" id="PS51186"/>
    </source>
</evidence>
<protein>
    <submittedName>
        <fullName evidence="2">Acetyltransferase family protein</fullName>
    </submittedName>
</protein>
<dbReference type="STRING" id="1121307.CLCY_6c00440"/>
<keyword evidence="2" id="KW-0808">Transferase</keyword>
<dbReference type="PATRIC" id="fig|1121307.3.peg.2175"/>
<dbReference type="Pfam" id="PF13673">
    <property type="entry name" value="Acetyltransf_10"/>
    <property type="match status" value="1"/>
</dbReference>
<dbReference type="AlphaFoldDB" id="A0A0J8DG66"/>
<dbReference type="OrthoDB" id="9796171at2"/>
<sequence length="147" mass="16851">MKFEIKHFSDLTSSEVYSIARVRANVFILEQNILDEEDLDGIDLDAYHVFLKDEDIIAYCRILKPGAAYKDASIGRVLVAKEHRKKGIAEKMMIEAVKFIFEEMNENSITISAQEYVSRLYESIGFVKIGEVYDEVGIPHIKMTLVK</sequence>
<comment type="caution">
    <text evidence="2">The sequence shown here is derived from an EMBL/GenBank/DDBJ whole genome shotgun (WGS) entry which is preliminary data.</text>
</comment>
<keyword evidence="3" id="KW-1185">Reference proteome</keyword>